<comment type="caution">
    <text evidence="1">The sequence shown here is derived from an EMBL/GenBank/DDBJ whole genome shotgun (WGS) entry which is preliminary data.</text>
</comment>
<sequence>MIQVEGLTKVFHDKKRGEVIAVNNLKFNCQKG</sequence>
<gene>
    <name evidence="1" type="ORF">S01H1_01359</name>
</gene>
<evidence type="ECO:0000313" key="1">
    <source>
        <dbReference type="EMBL" id="GAF79501.1"/>
    </source>
</evidence>
<protein>
    <submittedName>
        <fullName evidence="1">Uncharacterized protein</fullName>
    </submittedName>
</protein>
<dbReference type="EMBL" id="BARS01000579">
    <property type="protein sequence ID" value="GAF79501.1"/>
    <property type="molecule type" value="Genomic_DNA"/>
</dbReference>
<feature type="non-terminal residue" evidence="1">
    <location>
        <position position="32"/>
    </location>
</feature>
<accession>X0SWL3</accession>
<proteinExistence type="predicted"/>
<dbReference type="AlphaFoldDB" id="X0SWL3"/>
<organism evidence="1">
    <name type="scientific">marine sediment metagenome</name>
    <dbReference type="NCBI Taxonomy" id="412755"/>
    <lineage>
        <taxon>unclassified sequences</taxon>
        <taxon>metagenomes</taxon>
        <taxon>ecological metagenomes</taxon>
    </lineage>
</organism>
<name>X0SWL3_9ZZZZ</name>
<reference evidence="1" key="1">
    <citation type="journal article" date="2014" name="Front. Microbiol.">
        <title>High frequency of phylogenetically diverse reductive dehalogenase-homologous genes in deep subseafloor sedimentary metagenomes.</title>
        <authorList>
            <person name="Kawai M."/>
            <person name="Futagami T."/>
            <person name="Toyoda A."/>
            <person name="Takaki Y."/>
            <person name="Nishi S."/>
            <person name="Hori S."/>
            <person name="Arai W."/>
            <person name="Tsubouchi T."/>
            <person name="Morono Y."/>
            <person name="Uchiyama I."/>
            <person name="Ito T."/>
            <person name="Fujiyama A."/>
            <person name="Inagaki F."/>
            <person name="Takami H."/>
        </authorList>
    </citation>
    <scope>NUCLEOTIDE SEQUENCE</scope>
    <source>
        <strain evidence="1">Expedition CK06-06</strain>
    </source>
</reference>